<feature type="region of interest" description="Disordered" evidence="1">
    <location>
        <begin position="1"/>
        <end position="20"/>
    </location>
</feature>
<feature type="domain" description="YozE SAM-like" evidence="2">
    <location>
        <begin position="5"/>
        <end position="67"/>
    </location>
</feature>
<organism evidence="3 4">
    <name type="scientific">Candidatus Methanoperedens nitratireducens</name>
    <dbReference type="NCBI Taxonomy" id="1392998"/>
    <lineage>
        <taxon>Archaea</taxon>
        <taxon>Methanobacteriati</taxon>
        <taxon>Methanobacteriota</taxon>
        <taxon>Stenosarchaea group</taxon>
        <taxon>Methanomicrobia</taxon>
        <taxon>Methanosarcinales</taxon>
        <taxon>ANME-2 cluster</taxon>
        <taxon>Candidatus Methanoperedentaceae</taxon>
        <taxon>Candidatus Methanoperedens</taxon>
    </lineage>
</organism>
<dbReference type="RefSeq" id="WP_157833938.1">
    <property type="nucleotide sequence ID" value="NZ_JMIY01000001.1"/>
</dbReference>
<keyword evidence="4" id="KW-1185">Reference proteome</keyword>
<gene>
    <name evidence="3" type="ORF">ANME2D_00715</name>
</gene>
<evidence type="ECO:0000313" key="3">
    <source>
        <dbReference type="EMBL" id="KCZ73643.1"/>
    </source>
</evidence>
<reference evidence="3 4" key="1">
    <citation type="journal article" date="2013" name="Nature">
        <title>Anaerobic oxidation of methane coupled to nitrate reduction in a novel archaeal lineage.</title>
        <authorList>
            <person name="Haroon M.F."/>
            <person name="Hu S."/>
            <person name="Shi Y."/>
            <person name="Imelfort M."/>
            <person name="Keller J."/>
            <person name="Hugenholtz P."/>
            <person name="Yuan Z."/>
            <person name="Tyson G.W."/>
        </authorList>
    </citation>
    <scope>NUCLEOTIDE SEQUENCE [LARGE SCALE GENOMIC DNA]</scope>
    <source>
        <strain evidence="3 4">ANME-2d</strain>
    </source>
</reference>
<sequence length="73" mass="8622">MSGDTFMNWLKGQKKRDDPVGDLARDVLQDSRTRRFTTYLQLRRYLDSRGVHNCVSEACRRANDEYQHSKRGD</sequence>
<dbReference type="Pfam" id="PF06855">
    <property type="entry name" value="YozE_SAM_like"/>
    <property type="match status" value="1"/>
</dbReference>
<dbReference type="AlphaFoldDB" id="A0A062VAU0"/>
<dbReference type="EMBL" id="JMIY01000001">
    <property type="protein sequence ID" value="KCZ73643.1"/>
    <property type="molecule type" value="Genomic_DNA"/>
</dbReference>
<name>A0A062VAU0_9EURY</name>
<dbReference type="InterPro" id="IPR023089">
    <property type="entry name" value="YozE_SAM-like"/>
</dbReference>
<protein>
    <recommendedName>
        <fullName evidence="2">YozE SAM-like domain-containing protein</fullName>
    </recommendedName>
</protein>
<evidence type="ECO:0000259" key="2">
    <source>
        <dbReference type="Pfam" id="PF06855"/>
    </source>
</evidence>
<dbReference type="Gene3D" id="1.10.150.260">
    <property type="entry name" value="YozE SAM-like"/>
    <property type="match status" value="1"/>
</dbReference>
<evidence type="ECO:0000313" key="4">
    <source>
        <dbReference type="Proteomes" id="UP000027153"/>
    </source>
</evidence>
<evidence type="ECO:0000256" key="1">
    <source>
        <dbReference type="SAM" id="MobiDB-lite"/>
    </source>
</evidence>
<dbReference type="Proteomes" id="UP000027153">
    <property type="component" value="Unassembled WGS sequence"/>
</dbReference>
<accession>A0A062VAU0</accession>
<comment type="caution">
    <text evidence="3">The sequence shown here is derived from an EMBL/GenBank/DDBJ whole genome shotgun (WGS) entry which is preliminary data.</text>
</comment>
<dbReference type="InterPro" id="IPR036806">
    <property type="entry name" value="YozE_SAM-like_sf"/>
</dbReference>
<proteinExistence type="predicted"/>
<dbReference type="SUPFAM" id="SSF140652">
    <property type="entry name" value="YozE-like"/>
    <property type="match status" value="1"/>
</dbReference>